<feature type="compositionally biased region" description="Basic and acidic residues" evidence="4">
    <location>
        <begin position="111"/>
        <end position="133"/>
    </location>
</feature>
<dbReference type="eggNOG" id="COG1320">
    <property type="taxonomic scope" value="Bacteria"/>
</dbReference>
<feature type="transmembrane region" description="Helical" evidence="5">
    <location>
        <begin position="12"/>
        <end position="33"/>
    </location>
</feature>
<protein>
    <submittedName>
        <fullName evidence="6">Na(+)/H(+) antiporter subunit G</fullName>
    </submittedName>
</protein>
<sequence>MNASATGEAIGAILILAGAIMAVISAVGIIRLPDVYTRSHAGTKSATLAVLLTLTGTFFYFWLTDQYISIRLILGIVFVFLTAPVAGHLIARAAYRSKVPLTETSVEDELKDVLEQEDYHDPTKGQEEQKEEG</sequence>
<feature type="transmembrane region" description="Helical" evidence="5">
    <location>
        <begin position="69"/>
        <end position="91"/>
    </location>
</feature>
<dbReference type="PATRIC" id="fig|1246626.3.peg.3221"/>
<dbReference type="EMBL" id="CP003923">
    <property type="protein sequence ID" value="AIC95793.1"/>
    <property type="molecule type" value="Genomic_DNA"/>
</dbReference>
<dbReference type="GO" id="GO:0015385">
    <property type="term" value="F:sodium:proton antiporter activity"/>
    <property type="evidence" value="ECO:0007669"/>
    <property type="project" value="TreeGrafter"/>
</dbReference>
<dbReference type="NCBIfam" id="NF009314">
    <property type="entry name" value="PRK12674.1-2"/>
    <property type="match status" value="1"/>
</dbReference>
<dbReference type="NCBIfam" id="NF009236">
    <property type="entry name" value="PRK12586.1"/>
    <property type="match status" value="1"/>
</dbReference>
<dbReference type="Pfam" id="PF03334">
    <property type="entry name" value="PhaG_MnhG_YufB"/>
    <property type="match status" value="1"/>
</dbReference>
<reference evidence="6 7" key="1">
    <citation type="journal article" date="2014" name="Gene">
        <title>A comparative genomic analysis of the alkalitolerant soil bacterium Bacillus lehensis G1.</title>
        <authorList>
            <person name="Noor Y.M."/>
            <person name="Samsulrizal N.H."/>
            <person name="Jema'on N.A."/>
            <person name="Low K.O."/>
            <person name="Ramli A.N."/>
            <person name="Alias N.I."/>
            <person name="Damis S.I."/>
            <person name="Fuzi S.F."/>
            <person name="Isa M.N."/>
            <person name="Murad A.M."/>
            <person name="Raih M.F."/>
            <person name="Bakar F.D."/>
            <person name="Najimudin N."/>
            <person name="Mahadi N.M."/>
            <person name="Illias R.M."/>
        </authorList>
    </citation>
    <scope>NUCLEOTIDE SEQUENCE [LARGE SCALE GENOMIC DNA]</scope>
    <source>
        <strain evidence="6 7">G1</strain>
    </source>
</reference>
<feature type="transmembrane region" description="Helical" evidence="5">
    <location>
        <begin position="45"/>
        <end position="63"/>
    </location>
</feature>
<dbReference type="GO" id="GO:0016020">
    <property type="term" value="C:membrane"/>
    <property type="evidence" value="ECO:0007669"/>
    <property type="project" value="UniProtKB-SubCell"/>
</dbReference>
<dbReference type="AlphaFoldDB" id="A0A060M5F3"/>
<keyword evidence="7" id="KW-1185">Reference proteome</keyword>
<accession>A0A060M5F3</accession>
<organism evidence="6 7">
    <name type="scientific">Shouchella lehensis G1</name>
    <dbReference type="NCBI Taxonomy" id="1246626"/>
    <lineage>
        <taxon>Bacteria</taxon>
        <taxon>Bacillati</taxon>
        <taxon>Bacillota</taxon>
        <taxon>Bacilli</taxon>
        <taxon>Bacillales</taxon>
        <taxon>Bacillaceae</taxon>
        <taxon>Shouchella</taxon>
    </lineage>
</organism>
<evidence type="ECO:0000256" key="1">
    <source>
        <dbReference type="ARBA" id="ARBA00004141"/>
    </source>
</evidence>
<dbReference type="RefSeq" id="WP_038483104.1">
    <property type="nucleotide sequence ID" value="NZ_CP003923.1"/>
</dbReference>
<evidence type="ECO:0000256" key="3">
    <source>
        <dbReference type="ARBA" id="ARBA00022449"/>
    </source>
</evidence>
<dbReference type="InterPro" id="IPR005133">
    <property type="entry name" value="PhaG_MnhG_YufB"/>
</dbReference>
<evidence type="ECO:0000313" key="6">
    <source>
        <dbReference type="EMBL" id="AIC95793.1"/>
    </source>
</evidence>
<keyword evidence="3" id="KW-0050">Antiport</keyword>
<comment type="similarity">
    <text evidence="2">Belongs to the CPA3 antiporters (TC 2.A.63) subunit G family.</text>
</comment>
<dbReference type="STRING" id="1246626.BleG1_3246"/>
<evidence type="ECO:0000256" key="2">
    <source>
        <dbReference type="ARBA" id="ARBA00008404"/>
    </source>
</evidence>
<feature type="region of interest" description="Disordered" evidence="4">
    <location>
        <begin position="110"/>
        <end position="133"/>
    </location>
</feature>
<keyword evidence="5" id="KW-1133">Transmembrane helix</keyword>
<dbReference type="Proteomes" id="UP000027142">
    <property type="component" value="Chromosome"/>
</dbReference>
<proteinExistence type="inferred from homology"/>
<dbReference type="NCBIfam" id="TIGR01300">
    <property type="entry name" value="CPA3_mnhG_phaG"/>
    <property type="match status" value="1"/>
</dbReference>
<dbReference type="PANTHER" id="PTHR34703:SF1">
    <property type="entry name" value="ANTIPORTER SUBUNIT MNHG2-RELATED"/>
    <property type="match status" value="1"/>
</dbReference>
<name>A0A060M5F3_9BACI</name>
<dbReference type="HOGENOM" id="CLU_121334_0_3_9"/>
<evidence type="ECO:0000313" key="7">
    <source>
        <dbReference type="Proteomes" id="UP000027142"/>
    </source>
</evidence>
<dbReference type="PANTHER" id="PTHR34703">
    <property type="entry name" value="ANTIPORTER SUBUNIT MNHG2-RELATED"/>
    <property type="match status" value="1"/>
</dbReference>
<keyword evidence="5" id="KW-0472">Membrane</keyword>
<dbReference type="KEGG" id="ble:BleG1_3246"/>
<dbReference type="OrthoDB" id="9806575at2"/>
<evidence type="ECO:0000256" key="4">
    <source>
        <dbReference type="SAM" id="MobiDB-lite"/>
    </source>
</evidence>
<keyword evidence="5" id="KW-0812">Transmembrane</keyword>
<gene>
    <name evidence="6" type="ORF">BleG1_3246</name>
</gene>
<comment type="subcellular location">
    <subcellularLocation>
        <location evidence="1">Membrane</location>
        <topology evidence="1">Multi-pass membrane protein</topology>
    </subcellularLocation>
</comment>
<evidence type="ECO:0000256" key="5">
    <source>
        <dbReference type="SAM" id="Phobius"/>
    </source>
</evidence>
<keyword evidence="3" id="KW-0813">Transport</keyword>